<accession>A0A8E2AQX5</accession>
<evidence type="ECO:0000313" key="2">
    <source>
        <dbReference type="EMBL" id="OCH85087.1"/>
    </source>
</evidence>
<gene>
    <name evidence="2" type="ORF">OBBRIDRAFT_342413</name>
</gene>
<organism evidence="2 3">
    <name type="scientific">Obba rivulosa</name>
    <dbReference type="NCBI Taxonomy" id="1052685"/>
    <lineage>
        <taxon>Eukaryota</taxon>
        <taxon>Fungi</taxon>
        <taxon>Dikarya</taxon>
        <taxon>Basidiomycota</taxon>
        <taxon>Agaricomycotina</taxon>
        <taxon>Agaricomycetes</taxon>
        <taxon>Polyporales</taxon>
        <taxon>Gelatoporiaceae</taxon>
        <taxon>Obba</taxon>
    </lineage>
</organism>
<evidence type="ECO:0000313" key="3">
    <source>
        <dbReference type="Proteomes" id="UP000250043"/>
    </source>
</evidence>
<dbReference type="EMBL" id="KV722610">
    <property type="protein sequence ID" value="OCH85087.1"/>
    <property type="molecule type" value="Genomic_DNA"/>
</dbReference>
<reference evidence="2 3" key="1">
    <citation type="submission" date="2016-07" db="EMBL/GenBank/DDBJ databases">
        <title>Draft genome of the white-rot fungus Obba rivulosa 3A-2.</title>
        <authorList>
            <consortium name="DOE Joint Genome Institute"/>
            <person name="Miettinen O."/>
            <person name="Riley R."/>
            <person name="Acob R."/>
            <person name="Barry K."/>
            <person name="Cullen D."/>
            <person name="De Vries R."/>
            <person name="Hainaut M."/>
            <person name="Hatakka A."/>
            <person name="Henrissat B."/>
            <person name="Hilden K."/>
            <person name="Kuo R."/>
            <person name="Labutti K."/>
            <person name="Lipzen A."/>
            <person name="Makela M.R."/>
            <person name="Sandor L."/>
            <person name="Spatafora J.W."/>
            <person name="Grigoriev I.V."/>
            <person name="Hibbett D.S."/>
        </authorList>
    </citation>
    <scope>NUCLEOTIDE SEQUENCE [LARGE SCALE GENOMIC DNA]</scope>
    <source>
        <strain evidence="2 3">3A-2</strain>
    </source>
</reference>
<feature type="transmembrane region" description="Helical" evidence="1">
    <location>
        <begin position="82"/>
        <end position="105"/>
    </location>
</feature>
<keyword evidence="1" id="KW-0472">Membrane</keyword>
<protein>
    <submittedName>
        <fullName evidence="2">Uncharacterized protein</fullName>
    </submittedName>
</protein>
<keyword evidence="1" id="KW-0812">Transmembrane</keyword>
<dbReference type="AlphaFoldDB" id="A0A8E2AQX5"/>
<sequence>MADWAFTPARKLSENSREYRKMVMVVIVGRGSAIREQLLNKAAPRHQNSIEPMSQIGRVQVSLARWITRPMKTVPPPEELRLIIYVCAVYMKAIPSSGITVLFVAHFL</sequence>
<evidence type="ECO:0000256" key="1">
    <source>
        <dbReference type="SAM" id="Phobius"/>
    </source>
</evidence>
<keyword evidence="3" id="KW-1185">Reference proteome</keyword>
<keyword evidence="1" id="KW-1133">Transmembrane helix</keyword>
<name>A0A8E2AQX5_9APHY</name>
<proteinExistence type="predicted"/>
<dbReference type="Proteomes" id="UP000250043">
    <property type="component" value="Unassembled WGS sequence"/>
</dbReference>